<evidence type="ECO:0000313" key="2">
    <source>
        <dbReference type="EMBL" id="NYD39937.1"/>
    </source>
</evidence>
<evidence type="ECO:0000313" key="4">
    <source>
        <dbReference type="Proteomes" id="UP000535511"/>
    </source>
</evidence>
<protein>
    <submittedName>
        <fullName evidence="3">Uncharacterized protein</fullName>
    </submittedName>
</protein>
<reference evidence="3 4" key="1">
    <citation type="submission" date="2020-07" db="EMBL/GenBank/DDBJ databases">
        <title>Sequencing the genomes of 1000 actinobacteria strains.</title>
        <authorList>
            <person name="Klenk H.-P."/>
        </authorList>
    </citation>
    <scope>NUCLEOTIDE SEQUENCE [LARGE SCALE GENOMIC DNA]</scope>
    <source>
        <strain evidence="3 4">DSM 21350</strain>
    </source>
</reference>
<proteinExistence type="predicted"/>
<gene>
    <name evidence="2" type="ORF">BJZ21_000020</name>
    <name evidence="3" type="ORF">BJZ21_004052</name>
</gene>
<evidence type="ECO:0000313" key="3">
    <source>
        <dbReference type="EMBL" id="NYD43969.1"/>
    </source>
</evidence>
<name>A0A7Y9EA24_9ACTN</name>
<sequence length="56" mass="6412">MTRQRSRTSYHGSGLASSSMENECHRCGRDIEDWRQATKVKDRWIHKTCAGGADDE</sequence>
<dbReference type="Proteomes" id="UP000535511">
    <property type="component" value="Unassembled WGS sequence"/>
</dbReference>
<comment type="caution">
    <text evidence="3">The sequence shown here is derived from an EMBL/GenBank/DDBJ whole genome shotgun (WGS) entry which is preliminary data.</text>
</comment>
<accession>A0A7Y9EA24</accession>
<dbReference type="RefSeq" id="WP_179661890.1">
    <property type="nucleotide sequence ID" value="NZ_JACCBG010000001.1"/>
</dbReference>
<dbReference type="EMBL" id="JACCBG010000001">
    <property type="protein sequence ID" value="NYD43969.1"/>
    <property type="molecule type" value="Genomic_DNA"/>
</dbReference>
<dbReference type="EMBL" id="JACCBG010000001">
    <property type="protein sequence ID" value="NYD39937.1"/>
    <property type="molecule type" value="Genomic_DNA"/>
</dbReference>
<keyword evidence="4" id="KW-1185">Reference proteome</keyword>
<feature type="compositionally biased region" description="Polar residues" evidence="1">
    <location>
        <begin position="9"/>
        <end position="21"/>
    </location>
</feature>
<evidence type="ECO:0000256" key="1">
    <source>
        <dbReference type="SAM" id="MobiDB-lite"/>
    </source>
</evidence>
<organism evidence="3 4">
    <name type="scientific">Nocardioides panaciterrulae</name>
    <dbReference type="NCBI Taxonomy" id="661492"/>
    <lineage>
        <taxon>Bacteria</taxon>
        <taxon>Bacillati</taxon>
        <taxon>Actinomycetota</taxon>
        <taxon>Actinomycetes</taxon>
        <taxon>Propionibacteriales</taxon>
        <taxon>Nocardioidaceae</taxon>
        <taxon>Nocardioides</taxon>
    </lineage>
</organism>
<feature type="region of interest" description="Disordered" evidence="1">
    <location>
        <begin position="1"/>
        <end position="22"/>
    </location>
</feature>
<dbReference type="AlphaFoldDB" id="A0A7Y9EA24"/>